<evidence type="ECO:0000256" key="3">
    <source>
        <dbReference type="ARBA" id="ARBA00022833"/>
    </source>
</evidence>
<accession>A0A4Y7T529</accession>
<evidence type="ECO:0000259" key="5">
    <source>
        <dbReference type="PROSITE" id="PS50865"/>
    </source>
</evidence>
<dbReference type="InterPro" id="IPR002893">
    <property type="entry name" value="Znf_MYND"/>
</dbReference>
<keyword evidence="3" id="KW-0862">Zinc</keyword>
<sequence length="652" mass="72957">MPPRVTIDIGRNAKMKGVPLNQVMEGARQGIVSCLIELQYRIPDCYSPAMLDTFLSFLEEPEIGMVPGSHQRSRAYISLLSLMQITVALALRPTLCLQAAKKLLPAIEGIMAWIYLLLDLSRNEWYEGYSYTFPDVAMHKNIMLTLIDITFIHEMVEIAVTAHPLVIDFAVVSWVAATSQGHALVYPSGYGSMDAGSRDGPEEPTIALFHLISRKNAPGLAEAILSWRICSPHLFFRRGSQRMQSLVKINTLPGLGHVSDTPMEDLNFTRTVMSVKALVDATPDLVLPLLESRTPAHFMGALVRAGERADLIECRTGWIDCVDSLLVLAGYVASWAELQSSSFSATVKTILSSGVVRLLEKGLELPKDRSKEAWKPWTALLQRVVKWAYSSPGLFKLVWTAVAEHLSPCRPDLPEGSIIGWIFIGEIEPLHLFSHHHGDFRGLTLCDNSMHEDQPHEPRALRRRGICSGCQSMVYASVACQKGDWELFHRYECRHMRSDYLRNAESTTSKYNHSCRVFQTKLLTFTYTGYALAKFDREGSGFLDNKQVAVVIPGLDEADTFISLPKYTEAMKSLVPEHLSMRFAHLIMAFFSADFSKFSSESPTPQAKRPTLVHGIIRHTPDTADFIIMVGVLHDNPDVGFILVSSLVYRMR</sequence>
<evidence type="ECO:0000256" key="1">
    <source>
        <dbReference type="ARBA" id="ARBA00022723"/>
    </source>
</evidence>
<evidence type="ECO:0000256" key="2">
    <source>
        <dbReference type="ARBA" id="ARBA00022771"/>
    </source>
</evidence>
<dbReference type="SUPFAM" id="SSF144232">
    <property type="entry name" value="HIT/MYND zinc finger-like"/>
    <property type="match status" value="1"/>
</dbReference>
<keyword evidence="7" id="KW-1185">Reference proteome</keyword>
<reference evidence="6 7" key="1">
    <citation type="journal article" date="2019" name="Nat. Ecol. Evol.">
        <title>Megaphylogeny resolves global patterns of mushroom evolution.</title>
        <authorList>
            <person name="Varga T."/>
            <person name="Krizsan K."/>
            <person name="Foldi C."/>
            <person name="Dima B."/>
            <person name="Sanchez-Garcia M."/>
            <person name="Sanchez-Ramirez S."/>
            <person name="Szollosi G.J."/>
            <person name="Szarkandi J.G."/>
            <person name="Papp V."/>
            <person name="Albert L."/>
            <person name="Andreopoulos W."/>
            <person name="Angelini C."/>
            <person name="Antonin V."/>
            <person name="Barry K.W."/>
            <person name="Bougher N.L."/>
            <person name="Buchanan P."/>
            <person name="Buyck B."/>
            <person name="Bense V."/>
            <person name="Catcheside P."/>
            <person name="Chovatia M."/>
            <person name="Cooper J."/>
            <person name="Damon W."/>
            <person name="Desjardin D."/>
            <person name="Finy P."/>
            <person name="Geml J."/>
            <person name="Haridas S."/>
            <person name="Hughes K."/>
            <person name="Justo A."/>
            <person name="Karasinski D."/>
            <person name="Kautmanova I."/>
            <person name="Kiss B."/>
            <person name="Kocsube S."/>
            <person name="Kotiranta H."/>
            <person name="LaButti K.M."/>
            <person name="Lechner B.E."/>
            <person name="Liimatainen K."/>
            <person name="Lipzen A."/>
            <person name="Lukacs Z."/>
            <person name="Mihaltcheva S."/>
            <person name="Morgado L.N."/>
            <person name="Niskanen T."/>
            <person name="Noordeloos M.E."/>
            <person name="Ohm R.A."/>
            <person name="Ortiz-Santana B."/>
            <person name="Ovrebo C."/>
            <person name="Racz N."/>
            <person name="Riley R."/>
            <person name="Savchenko A."/>
            <person name="Shiryaev A."/>
            <person name="Soop K."/>
            <person name="Spirin V."/>
            <person name="Szebenyi C."/>
            <person name="Tomsovsky M."/>
            <person name="Tulloss R.E."/>
            <person name="Uehling J."/>
            <person name="Grigoriev I.V."/>
            <person name="Vagvolgyi C."/>
            <person name="Papp T."/>
            <person name="Martin F.M."/>
            <person name="Miettinen O."/>
            <person name="Hibbett D.S."/>
            <person name="Nagy L.G."/>
        </authorList>
    </citation>
    <scope>NUCLEOTIDE SEQUENCE [LARGE SCALE GENOMIC DNA]</scope>
    <source>
        <strain evidence="6 7">FP101781</strain>
    </source>
</reference>
<protein>
    <recommendedName>
        <fullName evidence="5">MYND-type domain-containing protein</fullName>
    </recommendedName>
</protein>
<evidence type="ECO:0000313" key="6">
    <source>
        <dbReference type="EMBL" id="TEB28702.1"/>
    </source>
</evidence>
<keyword evidence="2 4" id="KW-0863">Zinc-finger</keyword>
<dbReference type="EMBL" id="QPFP01000031">
    <property type="protein sequence ID" value="TEB28702.1"/>
    <property type="molecule type" value="Genomic_DNA"/>
</dbReference>
<gene>
    <name evidence="6" type="ORF">FA13DRAFT_778817</name>
</gene>
<name>A0A4Y7T529_COPMI</name>
<dbReference type="Pfam" id="PF01753">
    <property type="entry name" value="zf-MYND"/>
    <property type="match status" value="1"/>
</dbReference>
<evidence type="ECO:0000313" key="7">
    <source>
        <dbReference type="Proteomes" id="UP000298030"/>
    </source>
</evidence>
<keyword evidence="1" id="KW-0479">Metal-binding</keyword>
<dbReference type="AlphaFoldDB" id="A0A4Y7T529"/>
<proteinExistence type="predicted"/>
<dbReference type="GO" id="GO:0008270">
    <property type="term" value="F:zinc ion binding"/>
    <property type="evidence" value="ECO:0007669"/>
    <property type="project" value="UniProtKB-KW"/>
</dbReference>
<organism evidence="6 7">
    <name type="scientific">Coprinellus micaceus</name>
    <name type="common">Glistening ink-cap mushroom</name>
    <name type="synonym">Coprinus micaceus</name>
    <dbReference type="NCBI Taxonomy" id="71717"/>
    <lineage>
        <taxon>Eukaryota</taxon>
        <taxon>Fungi</taxon>
        <taxon>Dikarya</taxon>
        <taxon>Basidiomycota</taxon>
        <taxon>Agaricomycotina</taxon>
        <taxon>Agaricomycetes</taxon>
        <taxon>Agaricomycetidae</taxon>
        <taxon>Agaricales</taxon>
        <taxon>Agaricineae</taxon>
        <taxon>Psathyrellaceae</taxon>
        <taxon>Coprinellus</taxon>
    </lineage>
</organism>
<dbReference type="Gene3D" id="6.10.140.2220">
    <property type="match status" value="1"/>
</dbReference>
<dbReference type="Proteomes" id="UP000298030">
    <property type="component" value="Unassembled WGS sequence"/>
</dbReference>
<feature type="domain" description="MYND-type" evidence="5">
    <location>
        <begin position="446"/>
        <end position="493"/>
    </location>
</feature>
<comment type="caution">
    <text evidence="6">The sequence shown here is derived from an EMBL/GenBank/DDBJ whole genome shotgun (WGS) entry which is preliminary data.</text>
</comment>
<dbReference type="PROSITE" id="PS50865">
    <property type="entry name" value="ZF_MYND_2"/>
    <property type="match status" value="1"/>
</dbReference>
<evidence type="ECO:0000256" key="4">
    <source>
        <dbReference type="PROSITE-ProRule" id="PRU00134"/>
    </source>
</evidence>